<dbReference type="SUPFAM" id="SSF51735">
    <property type="entry name" value="NAD(P)-binding Rossmann-fold domains"/>
    <property type="match status" value="1"/>
</dbReference>
<dbReference type="PANTHER" id="PTHR48106">
    <property type="entry name" value="QUINONE OXIDOREDUCTASE PIG3-RELATED"/>
    <property type="match status" value="1"/>
</dbReference>
<evidence type="ECO:0000259" key="3">
    <source>
        <dbReference type="SMART" id="SM00829"/>
    </source>
</evidence>
<dbReference type="InterPro" id="IPR013154">
    <property type="entry name" value="ADH-like_N"/>
</dbReference>
<dbReference type="Proteomes" id="UP000313359">
    <property type="component" value="Unassembled WGS sequence"/>
</dbReference>
<keyword evidence="5" id="KW-1185">Reference proteome</keyword>
<keyword evidence="2" id="KW-0560">Oxidoreductase</keyword>
<dbReference type="NCBIfam" id="TIGR02824">
    <property type="entry name" value="quinone_pig3"/>
    <property type="match status" value="1"/>
</dbReference>
<dbReference type="InterPro" id="IPR013149">
    <property type="entry name" value="ADH-like_C"/>
</dbReference>
<dbReference type="SUPFAM" id="SSF50129">
    <property type="entry name" value="GroES-like"/>
    <property type="match status" value="1"/>
</dbReference>
<dbReference type="Gene3D" id="3.40.50.720">
    <property type="entry name" value="NAD(P)-binding Rossmann-like Domain"/>
    <property type="match status" value="1"/>
</dbReference>
<dbReference type="Pfam" id="PF00107">
    <property type="entry name" value="ADH_zinc_N"/>
    <property type="match status" value="1"/>
</dbReference>
<dbReference type="Pfam" id="PF08240">
    <property type="entry name" value="ADH_N"/>
    <property type="match status" value="1"/>
</dbReference>
<name>A0A5C2RYH0_9APHY</name>
<dbReference type="STRING" id="1328759.A0A5C2RYH0"/>
<dbReference type="EMBL" id="ML122290">
    <property type="protein sequence ID" value="RPD56111.1"/>
    <property type="molecule type" value="Genomic_DNA"/>
</dbReference>
<dbReference type="CDD" id="cd05276">
    <property type="entry name" value="p53_inducible_oxidoreductase"/>
    <property type="match status" value="1"/>
</dbReference>
<organism evidence="4 5">
    <name type="scientific">Lentinus tigrinus ALCF2SS1-6</name>
    <dbReference type="NCBI Taxonomy" id="1328759"/>
    <lineage>
        <taxon>Eukaryota</taxon>
        <taxon>Fungi</taxon>
        <taxon>Dikarya</taxon>
        <taxon>Basidiomycota</taxon>
        <taxon>Agaricomycotina</taxon>
        <taxon>Agaricomycetes</taxon>
        <taxon>Polyporales</taxon>
        <taxon>Polyporaceae</taxon>
        <taxon>Lentinus</taxon>
    </lineage>
</organism>
<accession>A0A5C2RYH0</accession>
<gene>
    <name evidence="4" type="ORF">L227DRAFT_579080</name>
</gene>
<proteinExistence type="predicted"/>
<feature type="domain" description="Enoyl reductase (ER)" evidence="3">
    <location>
        <begin position="11"/>
        <end position="332"/>
    </location>
</feature>
<evidence type="ECO:0000256" key="1">
    <source>
        <dbReference type="ARBA" id="ARBA00022857"/>
    </source>
</evidence>
<dbReference type="InterPro" id="IPR011032">
    <property type="entry name" value="GroES-like_sf"/>
</dbReference>
<dbReference type="InterPro" id="IPR036291">
    <property type="entry name" value="NAD(P)-bd_dom_sf"/>
</dbReference>
<dbReference type="InterPro" id="IPR020843">
    <property type="entry name" value="ER"/>
</dbReference>
<dbReference type="InterPro" id="IPR014189">
    <property type="entry name" value="Quinone_OxRdtase_PIG3"/>
</dbReference>
<dbReference type="OrthoDB" id="203908at2759"/>
<dbReference type="GO" id="GO:0016651">
    <property type="term" value="F:oxidoreductase activity, acting on NAD(P)H"/>
    <property type="evidence" value="ECO:0007669"/>
    <property type="project" value="TreeGrafter"/>
</dbReference>
<dbReference type="GO" id="GO:0070402">
    <property type="term" value="F:NADPH binding"/>
    <property type="evidence" value="ECO:0007669"/>
    <property type="project" value="TreeGrafter"/>
</dbReference>
<sequence>MRAILIKDGKGPVDNLYLGEAEMPSPGPGKVIVKVKVFGLNRMDILQREGKYPLPPGASSILGVEFSGHVVKAGEGVTEWHEGDEVFGLAAGGAYAEYIVAPHRNLIKKPTHLSWIEAASLPEVFLTAFQALVVLAEVKKGDDVLVHAGASGVGIAAIQLARFYGANTVTATASTRRKLDMLLGLPSGATHAVNYKIQNFADEVKSVTGGKGVDVIIDFVGQSHWHKNIDALAYDGRMTMLALLSGAEVANFNLAPILYKRLRIQGSTLRARSEDYQADLIARFKREALDHITGSSGDGRIRTYIHKVYPWTEIQEAHREMEADKNSGKIMVEVV</sequence>
<keyword evidence="1" id="KW-0521">NADP</keyword>
<evidence type="ECO:0000313" key="4">
    <source>
        <dbReference type="EMBL" id="RPD56111.1"/>
    </source>
</evidence>
<evidence type="ECO:0000313" key="5">
    <source>
        <dbReference type="Proteomes" id="UP000313359"/>
    </source>
</evidence>
<evidence type="ECO:0000256" key="2">
    <source>
        <dbReference type="ARBA" id="ARBA00023002"/>
    </source>
</evidence>
<reference evidence="4" key="1">
    <citation type="journal article" date="2018" name="Genome Biol. Evol.">
        <title>Genomics and development of Lentinus tigrinus, a white-rot wood-decaying mushroom with dimorphic fruiting bodies.</title>
        <authorList>
            <person name="Wu B."/>
            <person name="Xu Z."/>
            <person name="Knudson A."/>
            <person name="Carlson A."/>
            <person name="Chen N."/>
            <person name="Kovaka S."/>
            <person name="LaButti K."/>
            <person name="Lipzen A."/>
            <person name="Pennachio C."/>
            <person name="Riley R."/>
            <person name="Schakwitz W."/>
            <person name="Umezawa K."/>
            <person name="Ohm R.A."/>
            <person name="Grigoriev I.V."/>
            <person name="Nagy L.G."/>
            <person name="Gibbons J."/>
            <person name="Hibbett D."/>
        </authorList>
    </citation>
    <scope>NUCLEOTIDE SEQUENCE [LARGE SCALE GENOMIC DNA]</scope>
    <source>
        <strain evidence="4">ALCF2SS1-6</strain>
    </source>
</reference>
<dbReference type="AlphaFoldDB" id="A0A5C2RYH0"/>
<dbReference type="Gene3D" id="3.90.180.10">
    <property type="entry name" value="Medium-chain alcohol dehydrogenases, catalytic domain"/>
    <property type="match status" value="1"/>
</dbReference>
<dbReference type="SMART" id="SM00829">
    <property type="entry name" value="PKS_ER"/>
    <property type="match status" value="1"/>
</dbReference>
<dbReference type="PANTHER" id="PTHR48106:SF18">
    <property type="entry name" value="QUINONE OXIDOREDUCTASE PIG3"/>
    <property type="match status" value="1"/>
</dbReference>
<protein>
    <submittedName>
        <fullName evidence="4">Quinone oxidoreductase</fullName>
    </submittedName>
</protein>